<evidence type="ECO:0000313" key="3">
    <source>
        <dbReference type="Proteomes" id="UP000028926"/>
    </source>
</evidence>
<gene>
    <name evidence="2" type="ORF">ID47_06040</name>
</gene>
<dbReference type="EMBL" id="CP008941">
    <property type="protein sequence ID" value="AIK96388.1"/>
    <property type="molecule type" value="Genomic_DNA"/>
</dbReference>
<dbReference type="Proteomes" id="UP000028926">
    <property type="component" value="Chromosome"/>
</dbReference>
<dbReference type="KEGG" id="paca:ID47_06040"/>
<keyword evidence="1" id="KW-1133">Transmembrane helix</keyword>
<evidence type="ECO:0000313" key="2">
    <source>
        <dbReference type="EMBL" id="AIK96388.1"/>
    </source>
</evidence>
<reference evidence="2 3" key="1">
    <citation type="submission" date="2014-07" db="EMBL/GenBank/DDBJ databases">
        <title>Comparative genomic insights into amoeba endosymbionts belonging to the families of Holosporaceae and Candidatus Midichloriaceae within Rickettsiales.</title>
        <authorList>
            <person name="Wang Z."/>
            <person name="Wu M."/>
        </authorList>
    </citation>
    <scope>NUCLEOTIDE SEQUENCE [LARGE SCALE GENOMIC DNA]</scope>
    <source>
        <strain evidence="2">PRA3</strain>
    </source>
</reference>
<name>A0A077AXN2_9PROT</name>
<organism evidence="2 3">
    <name type="scientific">Candidatus Odyssella acanthamoebae</name>
    <dbReference type="NCBI Taxonomy" id="91604"/>
    <lineage>
        <taxon>Bacteria</taxon>
        <taxon>Pseudomonadati</taxon>
        <taxon>Pseudomonadota</taxon>
        <taxon>Alphaproteobacteria</taxon>
        <taxon>Holosporales</taxon>
        <taxon>Candidatus Paracaedibacteraceae</taxon>
        <taxon>Candidatus Odyssella</taxon>
    </lineage>
</organism>
<keyword evidence="3" id="KW-1185">Reference proteome</keyword>
<dbReference type="HOGENOM" id="CLU_1977529_0_0_5"/>
<protein>
    <submittedName>
        <fullName evidence="2">Uncharacterized protein</fullName>
    </submittedName>
</protein>
<accession>A0A077AXN2</accession>
<dbReference type="AlphaFoldDB" id="A0A077AXN2"/>
<proteinExistence type="predicted"/>
<dbReference type="RefSeq" id="WP_038464756.1">
    <property type="nucleotide sequence ID" value="NZ_CP008941.1"/>
</dbReference>
<keyword evidence="1" id="KW-0472">Membrane</keyword>
<sequence length="126" mass="14303">MQKPLEGINQTITNNDKFSFSEERYICAHNNGIPSHCISFIGEEESKEKNVNPDLFDANMPLGSVLLSTFKPGTKTVSIVEDLSNFGLRFLIRINVSEIESVLLNRLYIALPIIILFIFFFMCILN</sequence>
<evidence type="ECO:0000256" key="1">
    <source>
        <dbReference type="SAM" id="Phobius"/>
    </source>
</evidence>
<keyword evidence="1" id="KW-0812">Transmembrane</keyword>
<feature type="transmembrane region" description="Helical" evidence="1">
    <location>
        <begin position="107"/>
        <end position="125"/>
    </location>
</feature>